<evidence type="ECO:0000313" key="2">
    <source>
        <dbReference type="Proteomes" id="UP001497382"/>
    </source>
</evidence>
<gene>
    <name evidence="1" type="ORF">LARSCL_LOCUS21181</name>
</gene>
<evidence type="ECO:0000313" key="1">
    <source>
        <dbReference type="EMBL" id="CAL1299149.1"/>
    </source>
</evidence>
<dbReference type="Proteomes" id="UP001497382">
    <property type="component" value="Unassembled WGS sequence"/>
</dbReference>
<proteinExistence type="predicted"/>
<feature type="non-terminal residue" evidence="1">
    <location>
        <position position="61"/>
    </location>
</feature>
<name>A0AAV2BUR1_9ARAC</name>
<organism evidence="1 2">
    <name type="scientific">Larinioides sclopetarius</name>
    <dbReference type="NCBI Taxonomy" id="280406"/>
    <lineage>
        <taxon>Eukaryota</taxon>
        <taxon>Metazoa</taxon>
        <taxon>Ecdysozoa</taxon>
        <taxon>Arthropoda</taxon>
        <taxon>Chelicerata</taxon>
        <taxon>Arachnida</taxon>
        <taxon>Araneae</taxon>
        <taxon>Araneomorphae</taxon>
        <taxon>Entelegynae</taxon>
        <taxon>Araneoidea</taxon>
        <taxon>Araneidae</taxon>
        <taxon>Larinioides</taxon>
    </lineage>
</organism>
<reference evidence="1 2" key="1">
    <citation type="submission" date="2024-04" db="EMBL/GenBank/DDBJ databases">
        <authorList>
            <person name="Rising A."/>
            <person name="Reimegard J."/>
            <person name="Sonavane S."/>
            <person name="Akerstrom W."/>
            <person name="Nylinder S."/>
            <person name="Hedman E."/>
            <person name="Kallberg Y."/>
        </authorList>
    </citation>
    <scope>NUCLEOTIDE SEQUENCE [LARGE SCALE GENOMIC DNA]</scope>
</reference>
<dbReference type="AlphaFoldDB" id="A0AAV2BUR1"/>
<comment type="caution">
    <text evidence="1">The sequence shown here is derived from an EMBL/GenBank/DDBJ whole genome shotgun (WGS) entry which is preliminary data.</text>
</comment>
<accession>A0AAV2BUR1</accession>
<dbReference type="EMBL" id="CAXIEN010000487">
    <property type="protein sequence ID" value="CAL1299149.1"/>
    <property type="molecule type" value="Genomic_DNA"/>
</dbReference>
<sequence length="61" mass="7099">MSLHFFGPRFSKNSKIVNILIFFKQIPNRKNLLIAMVLMTRLPENFCISSPIMTPRTPNHP</sequence>
<protein>
    <submittedName>
        <fullName evidence="1">Uncharacterized protein</fullName>
    </submittedName>
</protein>
<keyword evidence="2" id="KW-1185">Reference proteome</keyword>